<protein>
    <submittedName>
        <fullName evidence="1">Pyridoxamine 5'-phosphate oxidase family protein</fullName>
    </submittedName>
</protein>
<dbReference type="Gene3D" id="2.30.110.10">
    <property type="entry name" value="Electron Transport, Fmn-binding Protein, Chain A"/>
    <property type="match status" value="1"/>
</dbReference>
<gene>
    <name evidence="1" type="ORF">ACFQJ4_04150</name>
</gene>
<dbReference type="EMBL" id="JBHTAP010000001">
    <property type="protein sequence ID" value="MFC7234505.1"/>
    <property type="molecule type" value="Genomic_DNA"/>
</dbReference>
<evidence type="ECO:0000313" key="1">
    <source>
        <dbReference type="EMBL" id="MFC7234505.1"/>
    </source>
</evidence>
<organism evidence="1 2">
    <name type="scientific">Halosegnis marinus</name>
    <dbReference type="NCBI Taxonomy" id="3034023"/>
    <lineage>
        <taxon>Archaea</taxon>
        <taxon>Methanobacteriati</taxon>
        <taxon>Methanobacteriota</taxon>
        <taxon>Stenosarchaea group</taxon>
        <taxon>Halobacteria</taxon>
        <taxon>Halobacteriales</taxon>
        <taxon>Natronomonadaceae</taxon>
        <taxon>Halosegnis</taxon>
    </lineage>
</organism>
<proteinExistence type="predicted"/>
<name>A0ABD5ZM19_9EURY</name>
<dbReference type="Proteomes" id="UP001596398">
    <property type="component" value="Unassembled WGS sequence"/>
</dbReference>
<reference evidence="1 2" key="1">
    <citation type="journal article" date="2019" name="Int. J. Syst. Evol. Microbiol.">
        <title>The Global Catalogue of Microorganisms (GCM) 10K type strain sequencing project: providing services to taxonomists for standard genome sequencing and annotation.</title>
        <authorList>
            <consortium name="The Broad Institute Genomics Platform"/>
            <consortium name="The Broad Institute Genome Sequencing Center for Infectious Disease"/>
            <person name="Wu L."/>
            <person name="Ma J."/>
        </authorList>
    </citation>
    <scope>NUCLEOTIDE SEQUENCE [LARGE SCALE GENOMIC DNA]</scope>
    <source>
        <strain evidence="1 2">DT85</strain>
    </source>
</reference>
<sequence>MDDHDAREGAMSDAAIDEFLLEQGTGVLALARDGEAYAVPVSFGYEAGRALFGFFTFGESSRKLAFAEATDRACLTVYDVAGPDDWTSVVLRGPLVELGVDSWADIGARISDNAWSPDLAGIGTRRLSVVGFELDIEEATGLRATPPEPR</sequence>
<accession>A0ABD5ZM19</accession>
<dbReference type="InterPro" id="IPR012349">
    <property type="entry name" value="Split_barrel_FMN-bd"/>
</dbReference>
<dbReference type="Pfam" id="PF12900">
    <property type="entry name" value="Pyridox_ox_2"/>
    <property type="match status" value="1"/>
</dbReference>
<comment type="caution">
    <text evidence="1">The sequence shown here is derived from an EMBL/GenBank/DDBJ whole genome shotgun (WGS) entry which is preliminary data.</text>
</comment>
<dbReference type="InterPro" id="IPR024747">
    <property type="entry name" value="Pyridox_Oxase-rel"/>
</dbReference>
<keyword evidence="2" id="KW-1185">Reference proteome</keyword>
<dbReference type="GeneID" id="79266173"/>
<evidence type="ECO:0000313" key="2">
    <source>
        <dbReference type="Proteomes" id="UP001596398"/>
    </source>
</evidence>
<dbReference type="RefSeq" id="WP_276235513.1">
    <property type="nucleotide sequence ID" value="NZ_CP119802.1"/>
</dbReference>
<dbReference type="AlphaFoldDB" id="A0ABD5ZM19"/>
<dbReference type="SUPFAM" id="SSF50475">
    <property type="entry name" value="FMN-binding split barrel"/>
    <property type="match status" value="1"/>
</dbReference>